<protein>
    <submittedName>
        <fullName evidence="7">Lysine transporter LysE</fullName>
    </submittedName>
</protein>
<dbReference type="RefSeq" id="WP_061855603.1">
    <property type="nucleotide sequence ID" value="NZ_LUGM01000004.1"/>
</dbReference>
<dbReference type="GO" id="GO:0005886">
    <property type="term" value="C:plasma membrane"/>
    <property type="evidence" value="ECO:0007669"/>
    <property type="project" value="UniProtKB-SubCell"/>
</dbReference>
<organism evidence="7 8">
    <name type="scientific">Staphylococcus kloosii</name>
    <dbReference type="NCBI Taxonomy" id="29384"/>
    <lineage>
        <taxon>Bacteria</taxon>
        <taxon>Bacillati</taxon>
        <taxon>Bacillota</taxon>
        <taxon>Bacilli</taxon>
        <taxon>Bacillales</taxon>
        <taxon>Staphylococcaceae</taxon>
        <taxon>Staphylococcus</taxon>
    </lineage>
</organism>
<evidence type="ECO:0000256" key="3">
    <source>
        <dbReference type="ARBA" id="ARBA00022692"/>
    </source>
</evidence>
<keyword evidence="5 6" id="KW-0472">Membrane</keyword>
<evidence type="ECO:0000256" key="6">
    <source>
        <dbReference type="SAM" id="Phobius"/>
    </source>
</evidence>
<keyword evidence="2" id="KW-1003">Cell membrane</keyword>
<dbReference type="Pfam" id="PF01810">
    <property type="entry name" value="LysE"/>
    <property type="match status" value="1"/>
</dbReference>
<feature type="transmembrane region" description="Helical" evidence="6">
    <location>
        <begin position="6"/>
        <end position="26"/>
    </location>
</feature>
<dbReference type="Proteomes" id="UP000075418">
    <property type="component" value="Unassembled WGS sequence"/>
</dbReference>
<keyword evidence="3 6" id="KW-0812">Transmembrane</keyword>
<feature type="transmembrane region" description="Helical" evidence="6">
    <location>
        <begin position="67"/>
        <end position="86"/>
    </location>
</feature>
<comment type="subcellular location">
    <subcellularLocation>
        <location evidence="1">Cell membrane</location>
        <topology evidence="1">Multi-pass membrane protein</topology>
    </subcellularLocation>
</comment>
<dbReference type="EMBL" id="LUGM01000004">
    <property type="protein sequence ID" value="KYH13096.1"/>
    <property type="molecule type" value="Genomic_DNA"/>
</dbReference>
<dbReference type="InterPro" id="IPR001123">
    <property type="entry name" value="LeuE-type"/>
</dbReference>
<evidence type="ECO:0000256" key="1">
    <source>
        <dbReference type="ARBA" id="ARBA00004651"/>
    </source>
</evidence>
<name>A0A151A141_9STAP</name>
<keyword evidence="4 6" id="KW-1133">Transmembrane helix</keyword>
<accession>A0A151A141</accession>
<dbReference type="GO" id="GO:0015171">
    <property type="term" value="F:amino acid transmembrane transporter activity"/>
    <property type="evidence" value="ECO:0007669"/>
    <property type="project" value="TreeGrafter"/>
</dbReference>
<evidence type="ECO:0000313" key="8">
    <source>
        <dbReference type="Proteomes" id="UP000075418"/>
    </source>
</evidence>
<proteinExistence type="predicted"/>
<gene>
    <name evidence="7" type="ORF">A0131_12300</name>
</gene>
<dbReference type="PIRSF" id="PIRSF006324">
    <property type="entry name" value="LeuE"/>
    <property type="match status" value="1"/>
</dbReference>
<sequence>MENWLSFIAIALMIIMIPGPDFFIVVNNTMSGTTKNGIIAGLGICSAHVLYSSLAALGLIFILTRSYYVFIVIKIFGALYIAYLGIKAIINARKNVPIHTEIHSKQTINFTTSYKQGFMSTMLNPKAILFYISILPQFVTNHHTSLQIIYLSSLFIAIVFVWFFICSYVFDYIKALFNSPKIKAAFDYVVGISLITLAVSILKIEQ</sequence>
<dbReference type="PANTHER" id="PTHR30086">
    <property type="entry name" value="ARGININE EXPORTER PROTEIN ARGO"/>
    <property type="match status" value="1"/>
</dbReference>
<evidence type="ECO:0000313" key="7">
    <source>
        <dbReference type="EMBL" id="KYH13096.1"/>
    </source>
</evidence>
<dbReference type="PANTHER" id="PTHR30086:SF20">
    <property type="entry name" value="ARGININE EXPORTER PROTEIN ARGO-RELATED"/>
    <property type="match status" value="1"/>
</dbReference>
<feature type="transmembrane region" description="Helical" evidence="6">
    <location>
        <begin position="182"/>
        <end position="202"/>
    </location>
</feature>
<evidence type="ECO:0000256" key="4">
    <source>
        <dbReference type="ARBA" id="ARBA00022989"/>
    </source>
</evidence>
<reference evidence="7 8" key="1">
    <citation type="submission" date="2016-02" db="EMBL/GenBank/DDBJ databases">
        <title>Draft genome sequence of hydrocarbon degrading Staphylococcus saprophyticus Strain CNV2, isolated from crude-oil contaminated soil from Noonmati Oil Refinery, Guwahati, Assam, India.</title>
        <authorList>
            <person name="Mukherjee A."/>
            <person name="Chettri B."/>
            <person name="Langpoklakpam J."/>
            <person name="Singh A.K."/>
            <person name="Chattopadhyay D.J."/>
        </authorList>
    </citation>
    <scope>NUCLEOTIDE SEQUENCE [LARGE SCALE GENOMIC DNA]</scope>
    <source>
        <strain evidence="7 8">CNV2</strain>
    </source>
</reference>
<comment type="caution">
    <text evidence="7">The sequence shown here is derived from an EMBL/GenBank/DDBJ whole genome shotgun (WGS) entry which is preliminary data.</text>
</comment>
<feature type="transmembrane region" description="Helical" evidence="6">
    <location>
        <begin position="38"/>
        <end position="61"/>
    </location>
</feature>
<evidence type="ECO:0000256" key="2">
    <source>
        <dbReference type="ARBA" id="ARBA00022475"/>
    </source>
</evidence>
<dbReference type="AlphaFoldDB" id="A0A151A141"/>
<feature type="transmembrane region" description="Helical" evidence="6">
    <location>
        <begin position="148"/>
        <end position="170"/>
    </location>
</feature>
<evidence type="ECO:0000256" key="5">
    <source>
        <dbReference type="ARBA" id="ARBA00023136"/>
    </source>
</evidence>